<evidence type="ECO:0000313" key="3">
    <source>
        <dbReference type="Proteomes" id="UP000790347"/>
    </source>
</evidence>
<comment type="caution">
    <text evidence="2">The sequence shown here is derived from an EMBL/GenBank/DDBJ whole genome shotgun (WGS) entry which is preliminary data.</text>
</comment>
<evidence type="ECO:0000256" key="1">
    <source>
        <dbReference type="SAM" id="MobiDB-lite"/>
    </source>
</evidence>
<keyword evidence="3" id="KW-1185">Reference proteome</keyword>
<dbReference type="AlphaFoldDB" id="A0A922HLW8"/>
<organism evidence="2 3">
    <name type="scientific">Dermatophagoides farinae</name>
    <name type="common">American house dust mite</name>
    <dbReference type="NCBI Taxonomy" id="6954"/>
    <lineage>
        <taxon>Eukaryota</taxon>
        <taxon>Metazoa</taxon>
        <taxon>Ecdysozoa</taxon>
        <taxon>Arthropoda</taxon>
        <taxon>Chelicerata</taxon>
        <taxon>Arachnida</taxon>
        <taxon>Acari</taxon>
        <taxon>Acariformes</taxon>
        <taxon>Sarcoptiformes</taxon>
        <taxon>Astigmata</taxon>
        <taxon>Psoroptidia</taxon>
        <taxon>Analgoidea</taxon>
        <taxon>Pyroglyphidae</taxon>
        <taxon>Dermatophagoidinae</taxon>
        <taxon>Dermatophagoides</taxon>
    </lineage>
</organism>
<gene>
    <name evidence="2" type="ORF">DERF_013311</name>
</gene>
<evidence type="ECO:0000313" key="2">
    <source>
        <dbReference type="EMBL" id="KAH9497316.1"/>
    </source>
</evidence>
<accession>A0A922HLW8</accession>
<reference evidence="2" key="1">
    <citation type="submission" date="2013-05" db="EMBL/GenBank/DDBJ databases">
        <authorList>
            <person name="Yim A.K.Y."/>
            <person name="Chan T.F."/>
            <person name="Ji K.M."/>
            <person name="Liu X.Y."/>
            <person name="Zhou J.W."/>
            <person name="Li R.Q."/>
            <person name="Yang K.Y."/>
            <person name="Li J."/>
            <person name="Li M."/>
            <person name="Law P.T.W."/>
            <person name="Wu Y.L."/>
            <person name="Cai Z.L."/>
            <person name="Qin H."/>
            <person name="Bao Y."/>
            <person name="Leung R.K.K."/>
            <person name="Ng P.K.S."/>
            <person name="Zou J."/>
            <person name="Zhong X.J."/>
            <person name="Ran P.X."/>
            <person name="Zhong N.S."/>
            <person name="Liu Z.G."/>
            <person name="Tsui S.K.W."/>
        </authorList>
    </citation>
    <scope>NUCLEOTIDE SEQUENCE</scope>
    <source>
        <strain evidence="2">Derf</strain>
        <tissue evidence="2">Whole organism</tissue>
    </source>
</reference>
<reference evidence="2" key="2">
    <citation type="journal article" date="2022" name="Res Sq">
        <title>Comparative Genomics Reveals Insights into the Divergent Evolution of Astigmatic Mites and Household Pest Adaptations.</title>
        <authorList>
            <person name="Xiong Q."/>
            <person name="Wan A.T.-Y."/>
            <person name="Liu X.-Y."/>
            <person name="Fung C.S.-H."/>
            <person name="Xiao X."/>
            <person name="Malainual N."/>
            <person name="Hou J."/>
            <person name="Wang L."/>
            <person name="Wang M."/>
            <person name="Yang K."/>
            <person name="Cui Y."/>
            <person name="Leung E."/>
            <person name="Nong W."/>
            <person name="Shin S.-K."/>
            <person name="Au S."/>
            <person name="Jeong K.Y."/>
            <person name="Chew F.T."/>
            <person name="Hui J."/>
            <person name="Leung T.F."/>
            <person name="Tungtrongchitr A."/>
            <person name="Zhong N."/>
            <person name="Liu Z."/>
            <person name="Tsui S."/>
        </authorList>
    </citation>
    <scope>NUCLEOTIDE SEQUENCE</scope>
    <source>
        <strain evidence="2">Derf</strain>
        <tissue evidence="2">Whole organism</tissue>
    </source>
</reference>
<name>A0A922HLW8_DERFA</name>
<dbReference type="Proteomes" id="UP000790347">
    <property type="component" value="Unassembled WGS sequence"/>
</dbReference>
<protein>
    <submittedName>
        <fullName evidence="2">Uncharacterized protein</fullName>
    </submittedName>
</protein>
<proteinExistence type="predicted"/>
<feature type="region of interest" description="Disordered" evidence="1">
    <location>
        <begin position="28"/>
        <end position="48"/>
    </location>
</feature>
<sequence length="48" mass="5209">MTNILAIFQPMIAIRTVGVGMIRKLGPRLENLENHAPREPSSSSSSST</sequence>
<dbReference type="EMBL" id="ASGP02000007">
    <property type="protein sequence ID" value="KAH9497316.1"/>
    <property type="molecule type" value="Genomic_DNA"/>
</dbReference>